<feature type="compositionally biased region" description="Basic and acidic residues" evidence="1">
    <location>
        <begin position="213"/>
        <end position="231"/>
    </location>
</feature>
<evidence type="ECO:0000256" key="1">
    <source>
        <dbReference type="SAM" id="MobiDB-lite"/>
    </source>
</evidence>
<dbReference type="PANTHER" id="PTHR47584:SF14">
    <property type="entry name" value="L10-INTERACTING MYB DOMAIN-CONTAINING PROTEIN-LIKE"/>
    <property type="match status" value="1"/>
</dbReference>
<feature type="region of interest" description="Disordered" evidence="1">
    <location>
        <begin position="180"/>
        <end position="252"/>
    </location>
</feature>
<organism evidence="2 3">
    <name type="scientific">Coffea arabica</name>
    <name type="common">Arabian coffee</name>
    <dbReference type="NCBI Taxonomy" id="13443"/>
    <lineage>
        <taxon>Eukaryota</taxon>
        <taxon>Viridiplantae</taxon>
        <taxon>Streptophyta</taxon>
        <taxon>Embryophyta</taxon>
        <taxon>Tracheophyta</taxon>
        <taxon>Spermatophyta</taxon>
        <taxon>Magnoliopsida</taxon>
        <taxon>eudicotyledons</taxon>
        <taxon>Gunneridae</taxon>
        <taxon>Pentapetalae</taxon>
        <taxon>asterids</taxon>
        <taxon>lamiids</taxon>
        <taxon>Gentianales</taxon>
        <taxon>Rubiaceae</taxon>
        <taxon>Ixoroideae</taxon>
        <taxon>Gardenieae complex</taxon>
        <taxon>Bertiereae - Coffeeae clade</taxon>
        <taxon>Coffeeae</taxon>
        <taxon>Coffea</taxon>
    </lineage>
</organism>
<evidence type="ECO:0000313" key="3">
    <source>
        <dbReference type="RefSeq" id="XP_071932285.1"/>
    </source>
</evidence>
<sequence>MPPVTRRSAKALKPIGIQKSLSTRSDWAENDIRKCLSNYYKMRKQRRHQDKERCNYSRQHEIKFAEHLVEMHRQGEIRDNIGSYVVPEIRRRLNGQYGTSFTEDSIRGKYYALRGETKLYISFKRRGTGMGWDSQKFTWLMDDSQWAAMEQVNPKYSKFRNDCTVYHLLEEVFVNQGATGDFSSGFENEPRTSADEREMETTARLARGKGSRSSRDKEAEIEVRGPKEAKGKGKGKRKSGDGSGCSPMSTASGSVTDRYLRVCESIESLVSRKKSSSTSASVSSPNKNRSGRDPSKKTDYEIAMEQLKLIENVNFMAKYNAVEILKDKQELDIWNLAASDADRITWMKLKGCFPPDSQEPPPPPPFRCFRCSSGAFI</sequence>
<feature type="compositionally biased region" description="Basic and acidic residues" evidence="1">
    <location>
        <begin position="188"/>
        <end position="201"/>
    </location>
</feature>
<feature type="region of interest" description="Disordered" evidence="1">
    <location>
        <begin position="273"/>
        <end position="298"/>
    </location>
</feature>
<dbReference type="RefSeq" id="XP_071932285.1">
    <property type="nucleotide sequence ID" value="XM_072076184.1"/>
</dbReference>
<name>A0ABM4WKH4_COFAR</name>
<dbReference type="InterPro" id="IPR045026">
    <property type="entry name" value="LIMYB"/>
</dbReference>
<reference evidence="3" key="2">
    <citation type="submission" date="2025-08" db="UniProtKB">
        <authorList>
            <consortium name="RefSeq"/>
        </authorList>
    </citation>
    <scope>IDENTIFICATION</scope>
    <source>
        <tissue evidence="3">Leaves</tissue>
    </source>
</reference>
<keyword evidence="2" id="KW-1185">Reference proteome</keyword>
<gene>
    <name evidence="3" type="primary">LOC140035386</name>
</gene>
<proteinExistence type="predicted"/>
<reference evidence="2" key="1">
    <citation type="journal article" date="2025" name="Foods">
        <title>Unveiling the Microbial Signatures of Arabica Coffee Cherries: Insights into Ripeness Specific Diversity, Functional Traits, and Implications for Quality and Safety.</title>
        <authorList>
            <consortium name="RefSeq"/>
            <person name="Tenea G.N."/>
            <person name="Cifuentes V."/>
            <person name="Reyes P."/>
            <person name="Cevallos-Vallejos M."/>
        </authorList>
    </citation>
    <scope>NUCLEOTIDE SEQUENCE [LARGE SCALE GENOMIC DNA]</scope>
</reference>
<dbReference type="Proteomes" id="UP001652660">
    <property type="component" value="Chromosome 1c"/>
</dbReference>
<dbReference type="GeneID" id="140035386"/>
<protein>
    <recommendedName>
        <fullName evidence="4">Myb/SANT-like domain-containing protein</fullName>
    </recommendedName>
</protein>
<accession>A0ABM4WKH4</accession>
<evidence type="ECO:0000313" key="2">
    <source>
        <dbReference type="Proteomes" id="UP001652660"/>
    </source>
</evidence>
<dbReference type="PANTHER" id="PTHR47584">
    <property type="match status" value="1"/>
</dbReference>
<evidence type="ECO:0008006" key="4">
    <source>
        <dbReference type="Google" id="ProtNLM"/>
    </source>
</evidence>